<proteinExistence type="predicted"/>
<keyword evidence="4" id="KW-0238">DNA-binding</keyword>
<accession>A0ABW5U4W2</accession>
<dbReference type="InterPro" id="IPR011006">
    <property type="entry name" value="CheY-like_superfamily"/>
</dbReference>
<dbReference type="SUPFAM" id="SSF52172">
    <property type="entry name" value="CheY-like"/>
    <property type="match status" value="1"/>
</dbReference>
<gene>
    <name evidence="8" type="ORF">ACFSUD_11805</name>
</gene>
<dbReference type="PANTHER" id="PTHR48111:SF1">
    <property type="entry name" value="TWO-COMPONENT RESPONSE REGULATOR ORR33"/>
    <property type="match status" value="1"/>
</dbReference>
<dbReference type="Proteomes" id="UP001597474">
    <property type="component" value="Unassembled WGS sequence"/>
</dbReference>
<keyword evidence="5" id="KW-0804">Transcription</keyword>
<evidence type="ECO:0000256" key="2">
    <source>
        <dbReference type="ARBA" id="ARBA00023012"/>
    </source>
</evidence>
<dbReference type="InterPro" id="IPR001789">
    <property type="entry name" value="Sig_transdc_resp-reg_receiver"/>
</dbReference>
<evidence type="ECO:0000313" key="9">
    <source>
        <dbReference type="Proteomes" id="UP001597474"/>
    </source>
</evidence>
<dbReference type="SMART" id="SM00448">
    <property type="entry name" value="REC"/>
    <property type="match status" value="1"/>
</dbReference>
<dbReference type="Gene3D" id="3.40.50.2300">
    <property type="match status" value="1"/>
</dbReference>
<evidence type="ECO:0000313" key="8">
    <source>
        <dbReference type="EMBL" id="MFD2740261.1"/>
    </source>
</evidence>
<keyword evidence="9" id="KW-1185">Reference proteome</keyword>
<keyword evidence="1 6" id="KW-0597">Phosphoprotein</keyword>
<name>A0ABW5U4W2_9RHOB</name>
<keyword evidence="3" id="KW-0805">Transcription regulation</keyword>
<evidence type="ECO:0000256" key="1">
    <source>
        <dbReference type="ARBA" id="ARBA00022553"/>
    </source>
</evidence>
<dbReference type="InterPro" id="IPR039420">
    <property type="entry name" value="WalR-like"/>
</dbReference>
<dbReference type="RefSeq" id="WP_386374639.1">
    <property type="nucleotide sequence ID" value="NZ_JBHUMP010000009.1"/>
</dbReference>
<feature type="domain" description="Response regulatory" evidence="7">
    <location>
        <begin position="2"/>
        <end position="122"/>
    </location>
</feature>
<feature type="modified residue" description="4-aspartylphosphate" evidence="6">
    <location>
        <position position="55"/>
    </location>
</feature>
<evidence type="ECO:0000256" key="5">
    <source>
        <dbReference type="ARBA" id="ARBA00023163"/>
    </source>
</evidence>
<sequence length="326" mass="36138">MKILAVDDDPIILELLVQFMEAIGDHDLVTANSGQEALEIIKTAEIDRFDCFMLDIQMPAMDGIELAGRIHATARYADAPILMLTAMSEKRYIDSAFAAGATDYVTKPFEISELSARIRVVADLVKARQSRTKKIFSTQALNQRAGENTGTALHEPLTLHDVDNVIECIAMENYVAQLSRSALFGSTVFGFTIRQIEAFHAEMSAFEFRSLIEDTAEVISDTLMGRQFLMSYSGNGTFVCIVESGWRPDMAGLMDQVNLSLSRSELYDNSGQRIEPRVCTGEAIRLVWKTGDQVMDALAQAQASAEQAAINYERSMSDLFQYGRIA</sequence>
<evidence type="ECO:0000256" key="6">
    <source>
        <dbReference type="PROSITE-ProRule" id="PRU00169"/>
    </source>
</evidence>
<protein>
    <submittedName>
        <fullName evidence="8">PleD family two-component system response regulator</fullName>
    </submittedName>
</protein>
<reference evidence="9" key="1">
    <citation type="journal article" date="2019" name="Int. J. Syst. Evol. Microbiol.">
        <title>The Global Catalogue of Microorganisms (GCM) 10K type strain sequencing project: providing services to taxonomists for standard genome sequencing and annotation.</title>
        <authorList>
            <consortium name="The Broad Institute Genomics Platform"/>
            <consortium name="The Broad Institute Genome Sequencing Center for Infectious Disease"/>
            <person name="Wu L."/>
            <person name="Ma J."/>
        </authorList>
    </citation>
    <scope>NUCLEOTIDE SEQUENCE [LARGE SCALE GENOMIC DNA]</scope>
    <source>
        <strain evidence="9">TISTR 2562</strain>
    </source>
</reference>
<keyword evidence="2" id="KW-0902">Two-component regulatory system</keyword>
<evidence type="ECO:0000256" key="4">
    <source>
        <dbReference type="ARBA" id="ARBA00023125"/>
    </source>
</evidence>
<evidence type="ECO:0000259" key="7">
    <source>
        <dbReference type="PROSITE" id="PS50110"/>
    </source>
</evidence>
<dbReference type="PROSITE" id="PS50110">
    <property type="entry name" value="RESPONSE_REGULATORY"/>
    <property type="match status" value="1"/>
</dbReference>
<dbReference type="EMBL" id="JBHUMP010000009">
    <property type="protein sequence ID" value="MFD2740261.1"/>
    <property type="molecule type" value="Genomic_DNA"/>
</dbReference>
<dbReference type="Pfam" id="PF00072">
    <property type="entry name" value="Response_reg"/>
    <property type="match status" value="1"/>
</dbReference>
<organism evidence="8 9">
    <name type="scientific">Sulfitobacter aestuarii</name>
    <dbReference type="NCBI Taxonomy" id="2161676"/>
    <lineage>
        <taxon>Bacteria</taxon>
        <taxon>Pseudomonadati</taxon>
        <taxon>Pseudomonadota</taxon>
        <taxon>Alphaproteobacteria</taxon>
        <taxon>Rhodobacterales</taxon>
        <taxon>Roseobacteraceae</taxon>
        <taxon>Sulfitobacter</taxon>
    </lineage>
</organism>
<comment type="caution">
    <text evidence="8">The sequence shown here is derived from an EMBL/GenBank/DDBJ whole genome shotgun (WGS) entry which is preliminary data.</text>
</comment>
<evidence type="ECO:0000256" key="3">
    <source>
        <dbReference type="ARBA" id="ARBA00023015"/>
    </source>
</evidence>
<dbReference type="PANTHER" id="PTHR48111">
    <property type="entry name" value="REGULATOR OF RPOS"/>
    <property type="match status" value="1"/>
</dbReference>